<feature type="transmembrane region" description="Helical" evidence="1">
    <location>
        <begin position="6"/>
        <end position="25"/>
    </location>
</feature>
<keyword evidence="1" id="KW-0812">Transmembrane</keyword>
<reference evidence="3" key="1">
    <citation type="submission" date="2018-09" db="EMBL/GenBank/DDBJ databases">
        <authorList>
            <person name="Zhu H."/>
        </authorList>
    </citation>
    <scope>NUCLEOTIDE SEQUENCE [LARGE SCALE GENOMIC DNA]</scope>
    <source>
        <strain evidence="3">K1W22B-1</strain>
    </source>
</reference>
<evidence type="ECO:0000256" key="1">
    <source>
        <dbReference type="SAM" id="Phobius"/>
    </source>
</evidence>
<keyword evidence="1" id="KW-0472">Membrane</keyword>
<keyword evidence="3" id="KW-1185">Reference proteome</keyword>
<gene>
    <name evidence="2" type="ORF">D4739_16405</name>
</gene>
<dbReference type="EMBL" id="QYRP01000002">
    <property type="protein sequence ID" value="RJS47636.1"/>
    <property type="molecule type" value="Genomic_DNA"/>
</dbReference>
<proteinExistence type="predicted"/>
<protein>
    <submittedName>
        <fullName evidence="2">Uncharacterized protein</fullName>
    </submittedName>
</protein>
<keyword evidence="1" id="KW-1133">Transmembrane helix</keyword>
<evidence type="ECO:0000313" key="2">
    <source>
        <dbReference type="EMBL" id="RJS47636.1"/>
    </source>
</evidence>
<accession>A0A3A5HAH1</accession>
<dbReference type="AlphaFoldDB" id="A0A3A5HAH1"/>
<evidence type="ECO:0000313" key="3">
    <source>
        <dbReference type="Proteomes" id="UP000276542"/>
    </source>
</evidence>
<dbReference type="RefSeq" id="WP_120061598.1">
    <property type="nucleotide sequence ID" value="NZ_QYRP01000002.1"/>
</dbReference>
<comment type="caution">
    <text evidence="2">The sequence shown here is derived from an EMBL/GenBank/DDBJ whole genome shotgun (WGS) entry which is preliminary data.</text>
</comment>
<dbReference type="Proteomes" id="UP000276542">
    <property type="component" value="Unassembled WGS sequence"/>
</dbReference>
<dbReference type="OrthoDB" id="3788215at2"/>
<name>A0A3A5HAH1_9ACTN</name>
<organism evidence="2 3">
    <name type="scientific">Nocardioides cavernaquae</name>
    <dbReference type="NCBI Taxonomy" id="2321396"/>
    <lineage>
        <taxon>Bacteria</taxon>
        <taxon>Bacillati</taxon>
        <taxon>Actinomycetota</taxon>
        <taxon>Actinomycetes</taxon>
        <taxon>Propionibacteriales</taxon>
        <taxon>Nocardioidaceae</taxon>
        <taxon>Nocardioides</taxon>
    </lineage>
</organism>
<sequence length="126" mass="13476">MTLAIAVLALIVAVVLAVICGLLLWQLRTLKLRAEALADEVSLLEPAPPMAPDLEATLGAGNRRLLVVEVLNPLDVALSRNKAAGVLAAMAPERLRKIVLEQASREMVAEMADQGLEVEVRVHAAR</sequence>